<reference evidence="7 8" key="1">
    <citation type="journal article" date="2013" name="PLoS Genet.">
        <title>The genome and development-dependent transcriptomes of Pyronema confluens: a window into fungal evolution.</title>
        <authorList>
            <person name="Traeger S."/>
            <person name="Altegoer F."/>
            <person name="Freitag M."/>
            <person name="Gabaldon T."/>
            <person name="Kempken F."/>
            <person name="Kumar A."/>
            <person name="Marcet-Houben M."/>
            <person name="Poggeler S."/>
            <person name="Stajich J.E."/>
            <person name="Nowrousian M."/>
        </authorList>
    </citation>
    <scope>NUCLEOTIDE SEQUENCE [LARGE SCALE GENOMIC DNA]</scope>
    <source>
        <strain evidence="8">CBS 100304</strain>
        <tissue evidence="7">Vegetative mycelium</tissue>
    </source>
</reference>
<organism evidence="7 8">
    <name type="scientific">Pyronema omphalodes (strain CBS 100304)</name>
    <name type="common">Pyronema confluens</name>
    <dbReference type="NCBI Taxonomy" id="1076935"/>
    <lineage>
        <taxon>Eukaryota</taxon>
        <taxon>Fungi</taxon>
        <taxon>Dikarya</taxon>
        <taxon>Ascomycota</taxon>
        <taxon>Pezizomycotina</taxon>
        <taxon>Pezizomycetes</taxon>
        <taxon>Pezizales</taxon>
        <taxon>Pyronemataceae</taxon>
        <taxon>Pyronema</taxon>
    </lineage>
</organism>
<dbReference type="SMART" id="SM00291">
    <property type="entry name" value="ZnF_ZZ"/>
    <property type="match status" value="1"/>
</dbReference>
<dbReference type="InterPro" id="IPR000433">
    <property type="entry name" value="Znf_ZZ"/>
</dbReference>
<evidence type="ECO:0000313" key="8">
    <source>
        <dbReference type="Proteomes" id="UP000018144"/>
    </source>
</evidence>
<dbReference type="SUPFAM" id="SSF57850">
    <property type="entry name" value="RING/U-box"/>
    <property type="match status" value="1"/>
</dbReference>
<keyword evidence="3" id="KW-0862">Zinc</keyword>
<evidence type="ECO:0000256" key="4">
    <source>
        <dbReference type="PROSITE-ProRule" id="PRU00228"/>
    </source>
</evidence>
<evidence type="ECO:0000313" key="7">
    <source>
        <dbReference type="EMBL" id="CCX30714.1"/>
    </source>
</evidence>
<dbReference type="InterPro" id="IPR043145">
    <property type="entry name" value="Znf_ZZ_sf"/>
</dbReference>
<dbReference type="CDD" id="cd02335">
    <property type="entry name" value="ZZ_ADA2"/>
    <property type="match status" value="1"/>
</dbReference>
<dbReference type="PROSITE" id="PS01357">
    <property type="entry name" value="ZF_ZZ_1"/>
    <property type="match status" value="1"/>
</dbReference>
<evidence type="ECO:0000256" key="1">
    <source>
        <dbReference type="ARBA" id="ARBA00022723"/>
    </source>
</evidence>
<gene>
    <name evidence="7" type="ORF">PCON_09081</name>
</gene>
<protein>
    <submittedName>
        <fullName evidence="7">Similar to Transcriptional adapter ADA2 acc. no. Q75LL6</fullName>
    </submittedName>
</protein>
<feature type="domain" description="ZZ-type" evidence="6">
    <location>
        <begin position="84"/>
        <end position="140"/>
    </location>
</feature>
<evidence type="ECO:0000256" key="2">
    <source>
        <dbReference type="ARBA" id="ARBA00022771"/>
    </source>
</evidence>
<dbReference type="OrthoDB" id="661148at2759"/>
<feature type="region of interest" description="Disordered" evidence="5">
    <location>
        <begin position="317"/>
        <end position="366"/>
    </location>
</feature>
<evidence type="ECO:0000256" key="5">
    <source>
        <dbReference type="SAM" id="MobiDB-lite"/>
    </source>
</evidence>
<accession>U4LF17</accession>
<keyword evidence="2 4" id="KW-0863">Zinc-finger</keyword>
<dbReference type="EMBL" id="HF935466">
    <property type="protein sequence ID" value="CCX30714.1"/>
    <property type="molecule type" value="Genomic_DNA"/>
</dbReference>
<feature type="compositionally biased region" description="Pro residues" evidence="5">
    <location>
        <begin position="1"/>
        <end position="12"/>
    </location>
</feature>
<feature type="compositionally biased region" description="Basic and acidic residues" evidence="5">
    <location>
        <begin position="326"/>
        <end position="353"/>
    </location>
</feature>
<keyword evidence="1" id="KW-0479">Metal-binding</keyword>
<proteinExistence type="predicted"/>
<keyword evidence="8" id="KW-1185">Reference proteome</keyword>
<evidence type="ECO:0000259" key="6">
    <source>
        <dbReference type="PROSITE" id="PS50135"/>
    </source>
</evidence>
<dbReference type="Proteomes" id="UP000018144">
    <property type="component" value="Unassembled WGS sequence"/>
</dbReference>
<dbReference type="Gene3D" id="3.30.60.90">
    <property type="match status" value="1"/>
</dbReference>
<feature type="region of interest" description="Disordered" evidence="5">
    <location>
        <begin position="1"/>
        <end position="22"/>
    </location>
</feature>
<dbReference type="InterPro" id="IPR041983">
    <property type="entry name" value="ADA2-like_ZZ"/>
</dbReference>
<dbReference type="PROSITE" id="PS50135">
    <property type="entry name" value="ZF_ZZ_2"/>
    <property type="match status" value="1"/>
</dbReference>
<dbReference type="AlphaFoldDB" id="U4LF17"/>
<name>U4LF17_PYROM</name>
<dbReference type="STRING" id="1076935.U4LF17"/>
<dbReference type="GO" id="GO:0008270">
    <property type="term" value="F:zinc ion binding"/>
    <property type="evidence" value="ECO:0007669"/>
    <property type="project" value="UniProtKB-KW"/>
</dbReference>
<dbReference type="Pfam" id="PF00569">
    <property type="entry name" value="ZZ"/>
    <property type="match status" value="1"/>
</dbReference>
<evidence type="ECO:0000256" key="3">
    <source>
        <dbReference type="ARBA" id="ARBA00022833"/>
    </source>
</evidence>
<sequence length="366" mass="41951">MFPAYSAPPPHPQPRRLSRQPPSPTCAHCNTLVTSRPHLICLTCHSTFCSTCYWFPPTPHPSNHEIRNVNIPDYPQVRYPAPRHAEYLCDACNNDLTGLPRVRCTNCPNYDLCMDCFTANIVTGYHKTTHKISIVPPTQGAPAMFSPEGHPTTEFEILLEGVWGWMMLVGQRMAFQGSDRPGGIGGAGELLRPEEARKALDFLKLQKPVNPWYRREKDIMAEYVKLRVEFYLVPECEEEISCRKRPWSRDELDTTPMIPALTKRGWVRYAVELCKREQWKETMLFVLNGALGTGMVKGRQREVLRWVLGRNSLVVRRRDRSRPGSPRKERPKSRLERPKSRAERPKSGIERSQSRGHLSRPVSRGA</sequence>